<name>A0A9Q1GPI9_9CARY</name>
<organism evidence="1 2">
    <name type="scientific">Carnegiea gigantea</name>
    <dbReference type="NCBI Taxonomy" id="171969"/>
    <lineage>
        <taxon>Eukaryota</taxon>
        <taxon>Viridiplantae</taxon>
        <taxon>Streptophyta</taxon>
        <taxon>Embryophyta</taxon>
        <taxon>Tracheophyta</taxon>
        <taxon>Spermatophyta</taxon>
        <taxon>Magnoliopsida</taxon>
        <taxon>eudicotyledons</taxon>
        <taxon>Gunneridae</taxon>
        <taxon>Pentapetalae</taxon>
        <taxon>Caryophyllales</taxon>
        <taxon>Cactineae</taxon>
        <taxon>Cactaceae</taxon>
        <taxon>Cactoideae</taxon>
        <taxon>Echinocereeae</taxon>
        <taxon>Carnegiea</taxon>
    </lineage>
</organism>
<dbReference type="OrthoDB" id="1932527at2759"/>
<protein>
    <submittedName>
        <fullName evidence="1">Uncharacterized protein</fullName>
    </submittedName>
</protein>
<dbReference type="Proteomes" id="UP001153076">
    <property type="component" value="Unassembled WGS sequence"/>
</dbReference>
<comment type="caution">
    <text evidence="1">The sequence shown here is derived from an EMBL/GenBank/DDBJ whole genome shotgun (WGS) entry which is preliminary data.</text>
</comment>
<sequence length="152" mass="17591">MVMNAQGKDNYSRVLQEAPRETVYPQMPHQRTNNIRRGVLIDSIFMLSKEVLDRITQVYRNFLWSGIAEFKRVPHLSWDTSCQPKKFRGLSIKDFLAWNKAKIAKQLVEIQATTRLHMVLEEGVLSEGNLQKGTSNTEQYLASMAMGYNERI</sequence>
<evidence type="ECO:0000313" key="2">
    <source>
        <dbReference type="Proteomes" id="UP001153076"/>
    </source>
</evidence>
<proteinExistence type="predicted"/>
<dbReference type="EMBL" id="JAKOGI010002107">
    <property type="protein sequence ID" value="KAJ8422919.1"/>
    <property type="molecule type" value="Genomic_DNA"/>
</dbReference>
<gene>
    <name evidence="1" type="ORF">Cgig2_007800</name>
</gene>
<evidence type="ECO:0000313" key="1">
    <source>
        <dbReference type="EMBL" id="KAJ8422919.1"/>
    </source>
</evidence>
<accession>A0A9Q1GPI9</accession>
<dbReference type="AlphaFoldDB" id="A0A9Q1GPI9"/>
<reference evidence="1" key="1">
    <citation type="submission" date="2022-04" db="EMBL/GenBank/DDBJ databases">
        <title>Carnegiea gigantea Genome sequencing and assembly v2.</title>
        <authorList>
            <person name="Copetti D."/>
            <person name="Sanderson M.J."/>
            <person name="Burquez A."/>
            <person name="Wojciechowski M.F."/>
        </authorList>
    </citation>
    <scope>NUCLEOTIDE SEQUENCE</scope>
    <source>
        <strain evidence="1">SGP5-SGP5p</strain>
        <tissue evidence="1">Aerial part</tissue>
    </source>
</reference>
<keyword evidence="2" id="KW-1185">Reference proteome</keyword>